<evidence type="ECO:0000256" key="1">
    <source>
        <dbReference type="ARBA" id="ARBA00022729"/>
    </source>
</evidence>
<protein>
    <recommendedName>
        <fullName evidence="4">Outer membrane protein assembly factor BamE</fullName>
    </recommendedName>
</protein>
<dbReference type="Pfam" id="PF04355">
    <property type="entry name" value="BamE"/>
    <property type="match status" value="1"/>
</dbReference>
<dbReference type="Gene3D" id="3.30.1450.10">
    <property type="match status" value="1"/>
</dbReference>
<dbReference type="InterPro" id="IPR007450">
    <property type="entry name" value="BamE_dom"/>
</dbReference>
<feature type="chain" id="PRO_5021521044" description="Outer membrane protein assembly factor BamE" evidence="6">
    <location>
        <begin position="22"/>
        <end position="188"/>
    </location>
</feature>
<sequence>MPSTSPRLLRTSIVLALCAAAAGCGSMDGVSRRIASAVTPYKVEVVQGNFVSREQVEQLKPGMSRQQVRDLLGTPLVTSLFHDDRWDYVFTLKRDGVQEQPRRLTVFFSGEALQRFEGDTMPSESEFVAAIGSKPREVRQPALQASEEQLQRATAATRPAASPQAPTTSGSAAPPPATSYPPLETPAR</sequence>
<gene>
    <name evidence="4" type="primary">bamE</name>
    <name evidence="8" type="ORF">EZ313_08490</name>
</gene>
<dbReference type="Proteomes" id="UP000298180">
    <property type="component" value="Unassembled WGS sequence"/>
</dbReference>
<dbReference type="HAMAP" id="MF_00925">
    <property type="entry name" value="OM_assembly_BamE"/>
    <property type="match status" value="1"/>
</dbReference>
<keyword evidence="3 4" id="KW-0998">Cell outer membrane</keyword>
<evidence type="ECO:0000256" key="2">
    <source>
        <dbReference type="ARBA" id="ARBA00023136"/>
    </source>
</evidence>
<proteinExistence type="inferred from homology"/>
<evidence type="ECO:0000256" key="4">
    <source>
        <dbReference type="HAMAP-Rule" id="MF_00925"/>
    </source>
</evidence>
<dbReference type="GO" id="GO:0030674">
    <property type="term" value="F:protein-macromolecule adaptor activity"/>
    <property type="evidence" value="ECO:0007669"/>
    <property type="project" value="TreeGrafter"/>
</dbReference>
<dbReference type="PANTHER" id="PTHR37482">
    <property type="entry name" value="OUTER MEMBRANE PROTEIN ASSEMBLY FACTOR BAME"/>
    <property type="match status" value="1"/>
</dbReference>
<dbReference type="InterPro" id="IPR026592">
    <property type="entry name" value="BamE"/>
</dbReference>
<feature type="signal peptide" evidence="6">
    <location>
        <begin position="1"/>
        <end position="21"/>
    </location>
</feature>
<comment type="function">
    <text evidence="4">Part of the outer membrane protein assembly complex, which is involved in assembly and insertion of beta-barrel proteins into the outer membrane.</text>
</comment>
<evidence type="ECO:0000259" key="7">
    <source>
        <dbReference type="Pfam" id="PF04355"/>
    </source>
</evidence>
<evidence type="ECO:0000313" key="9">
    <source>
        <dbReference type="Proteomes" id="UP000298180"/>
    </source>
</evidence>
<dbReference type="GO" id="GO:0043165">
    <property type="term" value="P:Gram-negative-bacterium-type cell outer membrane assembly"/>
    <property type="evidence" value="ECO:0007669"/>
    <property type="project" value="UniProtKB-UniRule"/>
</dbReference>
<evidence type="ECO:0000256" key="6">
    <source>
        <dbReference type="SAM" id="SignalP"/>
    </source>
</evidence>
<feature type="compositionally biased region" description="Low complexity" evidence="5">
    <location>
        <begin position="153"/>
        <end position="172"/>
    </location>
</feature>
<dbReference type="PROSITE" id="PS51257">
    <property type="entry name" value="PROKAR_LIPOPROTEIN"/>
    <property type="match status" value="1"/>
</dbReference>
<dbReference type="GO" id="GO:1990063">
    <property type="term" value="C:Bam protein complex"/>
    <property type="evidence" value="ECO:0007669"/>
    <property type="project" value="TreeGrafter"/>
</dbReference>
<comment type="similarity">
    <text evidence="4">Belongs to the BamE family.</text>
</comment>
<keyword evidence="4" id="KW-0564">Palmitate</keyword>
<evidence type="ECO:0000256" key="3">
    <source>
        <dbReference type="ARBA" id="ARBA00023237"/>
    </source>
</evidence>
<feature type="region of interest" description="Disordered" evidence="5">
    <location>
        <begin position="133"/>
        <end position="188"/>
    </location>
</feature>
<comment type="subunit">
    <text evidence="4">Part of the Bam complex.</text>
</comment>
<keyword evidence="1 4" id="KW-0732">Signal</keyword>
<reference evidence="8 9" key="1">
    <citation type="submission" date="2019-03" db="EMBL/GenBank/DDBJ databases">
        <title>Ramlibacter henchirensis DSM 14656, whole genome shotgun sequence.</title>
        <authorList>
            <person name="Zhang X."/>
            <person name="Feng G."/>
            <person name="Zhu H."/>
        </authorList>
    </citation>
    <scope>NUCLEOTIDE SEQUENCE [LARGE SCALE GENOMIC DNA]</scope>
    <source>
        <strain evidence="8 9">DSM 14656</strain>
    </source>
</reference>
<comment type="caution">
    <text evidence="8">The sequence shown here is derived from an EMBL/GenBank/DDBJ whole genome shotgun (WGS) entry which is preliminary data.</text>
</comment>
<feature type="domain" description="Outer membrane protein assembly factor BamE" evidence="7">
    <location>
        <begin position="48"/>
        <end position="117"/>
    </location>
</feature>
<accession>A0A4Z0C4T5</accession>
<name>A0A4Z0C4T5_9BURK</name>
<dbReference type="AlphaFoldDB" id="A0A4Z0C4T5"/>
<comment type="subcellular location">
    <subcellularLocation>
        <location evidence="4">Cell outer membrane</location>
        <topology evidence="4">Lipid-anchor</topology>
    </subcellularLocation>
</comment>
<dbReference type="EMBL" id="SMLM01000001">
    <property type="protein sequence ID" value="TFZ06646.1"/>
    <property type="molecule type" value="Genomic_DNA"/>
</dbReference>
<keyword evidence="9" id="KW-1185">Reference proteome</keyword>
<organism evidence="8 9">
    <name type="scientific">Ramlibacter henchirensis</name>
    <dbReference type="NCBI Taxonomy" id="204072"/>
    <lineage>
        <taxon>Bacteria</taxon>
        <taxon>Pseudomonadati</taxon>
        <taxon>Pseudomonadota</taxon>
        <taxon>Betaproteobacteria</taxon>
        <taxon>Burkholderiales</taxon>
        <taxon>Comamonadaceae</taxon>
        <taxon>Ramlibacter</taxon>
    </lineage>
</organism>
<evidence type="ECO:0000313" key="8">
    <source>
        <dbReference type="EMBL" id="TFZ06646.1"/>
    </source>
</evidence>
<dbReference type="GO" id="GO:0051205">
    <property type="term" value="P:protein insertion into membrane"/>
    <property type="evidence" value="ECO:0007669"/>
    <property type="project" value="UniProtKB-UniRule"/>
</dbReference>
<dbReference type="PANTHER" id="PTHR37482:SF1">
    <property type="entry name" value="OUTER MEMBRANE PROTEIN ASSEMBLY FACTOR BAME"/>
    <property type="match status" value="1"/>
</dbReference>
<dbReference type="InterPro" id="IPR037873">
    <property type="entry name" value="BamE-like"/>
</dbReference>
<keyword evidence="4" id="KW-0449">Lipoprotein</keyword>
<keyword evidence="2 4" id="KW-0472">Membrane</keyword>
<dbReference type="OrthoDB" id="9808250at2"/>
<evidence type="ECO:0000256" key="5">
    <source>
        <dbReference type="SAM" id="MobiDB-lite"/>
    </source>
</evidence>
<dbReference type="RefSeq" id="WP_135262732.1">
    <property type="nucleotide sequence ID" value="NZ_SMLM01000001.1"/>
</dbReference>